<organism evidence="1 2">
    <name type="scientific">Bdellovibrio bacteriovorus</name>
    <dbReference type="NCBI Taxonomy" id="959"/>
    <lineage>
        <taxon>Bacteria</taxon>
        <taxon>Pseudomonadati</taxon>
        <taxon>Bdellovibrionota</taxon>
        <taxon>Bdellovibrionia</taxon>
        <taxon>Bdellovibrionales</taxon>
        <taxon>Pseudobdellovibrionaceae</taxon>
        <taxon>Bdellovibrio</taxon>
    </lineage>
</organism>
<evidence type="ECO:0000313" key="2">
    <source>
        <dbReference type="Proteomes" id="UP000075320"/>
    </source>
</evidence>
<accession>A0A150WLH5</accession>
<evidence type="ECO:0000313" key="1">
    <source>
        <dbReference type="EMBL" id="KYG64861.1"/>
    </source>
</evidence>
<dbReference type="Proteomes" id="UP000075320">
    <property type="component" value="Unassembled WGS sequence"/>
</dbReference>
<name>A0A150WLH5_BDEBC</name>
<comment type="caution">
    <text evidence="1">The sequence shown here is derived from an EMBL/GenBank/DDBJ whole genome shotgun (WGS) entry which is preliminary data.</text>
</comment>
<gene>
    <name evidence="1" type="ORF">AZI86_11705</name>
</gene>
<keyword evidence="2" id="KW-1185">Reference proteome</keyword>
<proteinExistence type="predicted"/>
<reference evidence="1 2" key="1">
    <citation type="submission" date="2016-03" db="EMBL/GenBank/DDBJ databases">
        <authorList>
            <person name="Ploux O."/>
        </authorList>
    </citation>
    <scope>NUCLEOTIDE SEQUENCE [LARGE SCALE GENOMIC DNA]</scope>
    <source>
        <strain evidence="1 2">R0</strain>
    </source>
</reference>
<dbReference type="EMBL" id="LUKE01000002">
    <property type="protein sequence ID" value="KYG64861.1"/>
    <property type="molecule type" value="Genomic_DNA"/>
</dbReference>
<dbReference type="AlphaFoldDB" id="A0A150WLH5"/>
<dbReference type="RefSeq" id="WP_061835372.1">
    <property type="nucleotide sequence ID" value="NZ_LUKE01000002.1"/>
</dbReference>
<sequence length="313" mass="34660">MQKKVLLVSAILGSAILFYKIQNFEEKTTKETSASEILAPESVPLIPALEVKAEDLVPEKAPERRPATTVDQQEFSGLDKYYCLLKEKNLDIPLQGEMRLRAFSMTNIKNEVEAHRIQIHSEGCGKGTFSEVFVDNNMKVLGMRDCRNFSREVEAIFSGIIYGAEIESPSKQGILNVASQNGLFVRRCEEETQFSLDGGFITREGILRDAAGCEILDRRGESIEVGMNSTPDQNGCFENGQCLALIHPSPESAWVINKDTFLGVNDFSDLLVPVREVMVQEGFLGRAHPEMGLTDTDTTSWPVYNPAASCASL</sequence>
<protein>
    <submittedName>
        <fullName evidence="1">Uncharacterized protein</fullName>
    </submittedName>
</protein>